<evidence type="ECO:0000256" key="1">
    <source>
        <dbReference type="ARBA" id="ARBA00022729"/>
    </source>
</evidence>
<sequence length="204" mass="20756">MRMSKALAAVLAISVSLSAAALGVDATVESTCKAAAAGDKRVHLSMCISQLGHHRDSHDADVWGLAKVASLVGVNYADLAADDIKNLEAGGSPAAIKPALAECAKLYRGVGFAFASAHDVINNRAYDAGEKKLDEALSLTQQCNAAFAKIGVPLQQPLAQRTADSIQVAIIAKAITCLLSVNNNPAAVAAAAAAAAALAPQQSQ</sequence>
<dbReference type="PANTHER" id="PTHR35357:SF7">
    <property type="entry name" value="PECTINESTERASE INHIBITOR 12"/>
    <property type="match status" value="1"/>
</dbReference>
<evidence type="ECO:0000259" key="5">
    <source>
        <dbReference type="SMART" id="SM00856"/>
    </source>
</evidence>
<feature type="chain" id="PRO_5002364971" description="Pectinesterase inhibitor domain-containing protein" evidence="4">
    <location>
        <begin position="24"/>
        <end position="204"/>
    </location>
</feature>
<dbReference type="NCBIfam" id="TIGR01614">
    <property type="entry name" value="PME_inhib"/>
    <property type="match status" value="1"/>
</dbReference>
<dbReference type="InterPro" id="IPR035513">
    <property type="entry name" value="Invertase/methylesterase_inhib"/>
</dbReference>
<feature type="domain" description="Pectinesterase inhibitor" evidence="5">
    <location>
        <begin position="23"/>
        <end position="175"/>
    </location>
</feature>
<accession>A0A0E0K7G5</accession>
<reference evidence="6" key="2">
    <citation type="submission" date="2018-05" db="EMBL/GenBank/DDBJ databases">
        <title>OpunRS2 (Oryza punctata Reference Sequence Version 2).</title>
        <authorList>
            <person name="Zhang J."/>
            <person name="Kudrna D."/>
            <person name="Lee S."/>
            <person name="Talag J."/>
            <person name="Welchert J."/>
            <person name="Wing R.A."/>
        </authorList>
    </citation>
    <scope>NUCLEOTIDE SEQUENCE [LARGE SCALE GENOMIC DNA]</scope>
</reference>
<evidence type="ECO:0000313" key="7">
    <source>
        <dbReference type="Proteomes" id="UP000026962"/>
    </source>
</evidence>
<dbReference type="SUPFAM" id="SSF101148">
    <property type="entry name" value="Plant invertase/pectin methylesterase inhibitor"/>
    <property type="match status" value="1"/>
</dbReference>
<organism evidence="6">
    <name type="scientific">Oryza punctata</name>
    <name type="common">Red rice</name>
    <dbReference type="NCBI Taxonomy" id="4537"/>
    <lineage>
        <taxon>Eukaryota</taxon>
        <taxon>Viridiplantae</taxon>
        <taxon>Streptophyta</taxon>
        <taxon>Embryophyta</taxon>
        <taxon>Tracheophyta</taxon>
        <taxon>Spermatophyta</taxon>
        <taxon>Magnoliopsida</taxon>
        <taxon>Liliopsida</taxon>
        <taxon>Poales</taxon>
        <taxon>Poaceae</taxon>
        <taxon>BOP clade</taxon>
        <taxon>Oryzoideae</taxon>
        <taxon>Oryzeae</taxon>
        <taxon>Oryzinae</taxon>
        <taxon>Oryza</taxon>
    </lineage>
</organism>
<dbReference type="STRING" id="4537.A0A0E0K7G5"/>
<dbReference type="PANTHER" id="PTHR35357">
    <property type="entry name" value="OS02G0537100 PROTEIN"/>
    <property type="match status" value="1"/>
</dbReference>
<dbReference type="GO" id="GO:0005886">
    <property type="term" value="C:plasma membrane"/>
    <property type="evidence" value="ECO:0007669"/>
    <property type="project" value="EnsemblPlants"/>
</dbReference>
<dbReference type="GO" id="GO:0048046">
    <property type="term" value="C:apoplast"/>
    <property type="evidence" value="ECO:0007669"/>
    <property type="project" value="EnsemblPlants"/>
</dbReference>
<protein>
    <recommendedName>
        <fullName evidence="5">Pectinesterase inhibitor domain-containing protein</fullName>
    </recommendedName>
</protein>
<evidence type="ECO:0000256" key="2">
    <source>
        <dbReference type="ARBA" id="ARBA00023157"/>
    </source>
</evidence>
<keyword evidence="7" id="KW-1185">Reference proteome</keyword>
<evidence type="ECO:0000256" key="3">
    <source>
        <dbReference type="ARBA" id="ARBA00038471"/>
    </source>
</evidence>
<dbReference type="Proteomes" id="UP000026962">
    <property type="component" value="Chromosome 3"/>
</dbReference>
<dbReference type="AlphaFoldDB" id="A0A0E0K7G5"/>
<dbReference type="Pfam" id="PF04043">
    <property type="entry name" value="PMEI"/>
    <property type="match status" value="1"/>
</dbReference>
<dbReference type="eggNOG" id="ENOG502R86Y">
    <property type="taxonomic scope" value="Eukaryota"/>
</dbReference>
<evidence type="ECO:0000313" key="6">
    <source>
        <dbReference type="EnsemblPlants" id="OPUNC03G00070.1"/>
    </source>
</evidence>
<dbReference type="SMART" id="SM00856">
    <property type="entry name" value="PMEI"/>
    <property type="match status" value="1"/>
</dbReference>
<proteinExistence type="inferred from homology"/>
<dbReference type="EnsemblPlants" id="OPUNC03G00070.1">
    <property type="protein sequence ID" value="OPUNC03G00070.1"/>
    <property type="gene ID" value="OPUNC03G00070"/>
</dbReference>
<keyword evidence="1 4" id="KW-0732">Signal</keyword>
<dbReference type="GO" id="GO:0046910">
    <property type="term" value="F:pectinesterase inhibitor activity"/>
    <property type="evidence" value="ECO:0007669"/>
    <property type="project" value="EnsemblPlants"/>
</dbReference>
<reference evidence="6" key="1">
    <citation type="submission" date="2015-04" db="UniProtKB">
        <authorList>
            <consortium name="EnsemblPlants"/>
        </authorList>
    </citation>
    <scope>IDENTIFICATION</scope>
</reference>
<evidence type="ECO:0000256" key="4">
    <source>
        <dbReference type="SAM" id="SignalP"/>
    </source>
</evidence>
<dbReference type="Gene3D" id="1.20.140.40">
    <property type="entry name" value="Invertase/pectin methylesterase inhibitor family protein"/>
    <property type="match status" value="1"/>
</dbReference>
<keyword evidence="2" id="KW-1015">Disulfide bond</keyword>
<dbReference type="OMA" id="GAHDQIN"/>
<comment type="similarity">
    <text evidence="3">Belongs to the PMEI family.</text>
</comment>
<dbReference type="Gramene" id="OPUNC03G00070.1">
    <property type="protein sequence ID" value="OPUNC03G00070.1"/>
    <property type="gene ID" value="OPUNC03G00070"/>
</dbReference>
<feature type="signal peptide" evidence="4">
    <location>
        <begin position="1"/>
        <end position="23"/>
    </location>
</feature>
<name>A0A0E0K7G5_ORYPU</name>
<dbReference type="InterPro" id="IPR006501">
    <property type="entry name" value="Pectinesterase_inhib_dom"/>
</dbReference>
<dbReference type="HOGENOM" id="CLU_033761_2_1_1"/>